<evidence type="ECO:0000313" key="8">
    <source>
        <dbReference type="Proteomes" id="UP000189674"/>
    </source>
</evidence>
<dbReference type="Gene3D" id="3.40.50.150">
    <property type="entry name" value="Vaccinia Virus protein VP39"/>
    <property type="match status" value="1"/>
</dbReference>
<feature type="binding site" evidence="5">
    <location>
        <position position="27"/>
    </location>
    <ligand>
        <name>S-adenosyl-L-methionine</name>
        <dbReference type="ChEBI" id="CHEBI:59789"/>
    </ligand>
</feature>
<dbReference type="CDD" id="cd02440">
    <property type="entry name" value="AdoMet_MTases"/>
    <property type="match status" value="1"/>
</dbReference>
<dbReference type="GO" id="GO:0003723">
    <property type="term" value="F:RNA binding"/>
    <property type="evidence" value="ECO:0007669"/>
    <property type="project" value="UniProtKB-UniRule"/>
</dbReference>
<evidence type="ECO:0000259" key="6">
    <source>
        <dbReference type="SMART" id="SM00650"/>
    </source>
</evidence>
<name>A0A1U9NH34_9BACT</name>
<dbReference type="InterPro" id="IPR020598">
    <property type="entry name" value="rRNA_Ade_methylase_Trfase_N"/>
</dbReference>
<dbReference type="Pfam" id="PF00398">
    <property type="entry name" value="RrnaAD"/>
    <property type="match status" value="1"/>
</dbReference>
<dbReference type="InterPro" id="IPR001737">
    <property type="entry name" value="KsgA/Erm"/>
</dbReference>
<dbReference type="KEGG" id="alus:STSP2_00386"/>
<dbReference type="PROSITE" id="PS51689">
    <property type="entry name" value="SAM_RNA_A_N6_MT"/>
    <property type="match status" value="1"/>
</dbReference>
<dbReference type="EMBL" id="CP019791">
    <property type="protein sequence ID" value="AQT67243.1"/>
    <property type="molecule type" value="Genomic_DNA"/>
</dbReference>
<dbReference type="PANTHER" id="PTHR11727">
    <property type="entry name" value="DIMETHYLADENOSINE TRANSFERASE"/>
    <property type="match status" value="1"/>
</dbReference>
<accession>A0A1U9NH34</accession>
<feature type="binding site" evidence="5">
    <location>
        <position position="130"/>
    </location>
    <ligand>
        <name>S-adenosyl-L-methionine</name>
        <dbReference type="ChEBI" id="CHEBI:59789"/>
    </ligand>
</feature>
<dbReference type="GO" id="GO:0005829">
    <property type="term" value="C:cytosol"/>
    <property type="evidence" value="ECO:0007669"/>
    <property type="project" value="TreeGrafter"/>
</dbReference>
<sequence>MQTKHEIQRLLASAGARPNKKLGQNFLIDLNLMRLLIDAADIRKNDVVLEVGCGTGSFTEGLAEVAGRVVAAEYDKILARIAMQQLQDAEHVTIVNTDILESKNKLAPQIVEELARAKAELGGRLLLVANLPYNAGTSVMANLVGGTGEGLQNRPEGAENAVFEGENGVLGGGEKVGGGVGEPGIGLVADAMYVTVQKEVAQRMVAEPGGKLYGILSILIGACGESEILRILPPSVFWPAPGVESAMVSFERQAGKAARIRNMSVFKEIVNLFMGHRRKMMQACTKFAKGSELGGITDWGDIFDEAGVNPQMRPEKVLPDEFVEIANACAVRLGRK</sequence>
<proteinExistence type="inferred from homology"/>
<dbReference type="STRING" id="1936003.STSP2_00386"/>
<keyword evidence="8" id="KW-1185">Reference proteome</keyword>
<dbReference type="Gene3D" id="1.10.8.100">
    <property type="entry name" value="Ribosomal RNA adenine dimethylase-like, domain 2"/>
    <property type="match status" value="1"/>
</dbReference>
<reference evidence="8" key="1">
    <citation type="submission" date="2017-02" db="EMBL/GenBank/DDBJ databases">
        <title>Comparative genomics and description of representatives of a novel lineage of planctomycetes thriving in anoxic sediments.</title>
        <authorList>
            <person name="Spring S."/>
            <person name="Bunk B."/>
            <person name="Sproer C."/>
        </authorList>
    </citation>
    <scope>NUCLEOTIDE SEQUENCE [LARGE SCALE GENOMIC DNA]</scope>
    <source>
        <strain evidence="8">ST-NAGAB-D1</strain>
    </source>
</reference>
<dbReference type="SMART" id="SM00650">
    <property type="entry name" value="rADc"/>
    <property type="match status" value="1"/>
</dbReference>
<dbReference type="AlphaFoldDB" id="A0A1U9NH34"/>
<dbReference type="EC" id="2.1.1.182" evidence="7"/>
<keyword evidence="1 5" id="KW-0489">Methyltransferase</keyword>
<keyword evidence="2 5" id="KW-0808">Transferase</keyword>
<evidence type="ECO:0000256" key="4">
    <source>
        <dbReference type="ARBA" id="ARBA00022884"/>
    </source>
</evidence>
<keyword evidence="4 5" id="KW-0694">RNA-binding</keyword>
<keyword evidence="3 5" id="KW-0949">S-adenosyl-L-methionine</keyword>
<dbReference type="InterPro" id="IPR029063">
    <property type="entry name" value="SAM-dependent_MTases_sf"/>
</dbReference>
<dbReference type="InterPro" id="IPR023165">
    <property type="entry name" value="rRNA_Ade_diMease-like_C"/>
</dbReference>
<protein>
    <submittedName>
        <fullName evidence="7">Ribosomal RNA small subunit methyltransferase A</fullName>
        <ecNumber evidence="7">2.1.1.182</ecNumber>
    </submittedName>
</protein>
<feature type="binding site" evidence="5">
    <location>
        <position position="98"/>
    </location>
    <ligand>
        <name>S-adenosyl-L-methionine</name>
        <dbReference type="ChEBI" id="CHEBI:59789"/>
    </ligand>
</feature>
<evidence type="ECO:0000256" key="5">
    <source>
        <dbReference type="PROSITE-ProRule" id="PRU01026"/>
    </source>
</evidence>
<dbReference type="PANTHER" id="PTHR11727:SF7">
    <property type="entry name" value="DIMETHYLADENOSINE TRANSFERASE-RELATED"/>
    <property type="match status" value="1"/>
</dbReference>
<feature type="binding site" evidence="5">
    <location>
        <position position="73"/>
    </location>
    <ligand>
        <name>S-adenosyl-L-methionine</name>
        <dbReference type="ChEBI" id="CHEBI:59789"/>
    </ligand>
</feature>
<evidence type="ECO:0000256" key="1">
    <source>
        <dbReference type="ARBA" id="ARBA00022603"/>
    </source>
</evidence>
<feature type="binding site" evidence="5">
    <location>
        <position position="52"/>
    </location>
    <ligand>
        <name>S-adenosyl-L-methionine</name>
        <dbReference type="ChEBI" id="CHEBI:59789"/>
    </ligand>
</feature>
<comment type="similarity">
    <text evidence="5">Belongs to the class I-like SAM-binding methyltransferase superfamily. rRNA adenine N(6)-methyltransferase family.</text>
</comment>
<dbReference type="GO" id="GO:0052908">
    <property type="term" value="F:16S rRNA (adenine(1518)-N(6)/adenine(1519)-N(6))-dimethyltransferase activity"/>
    <property type="evidence" value="ECO:0007669"/>
    <property type="project" value="UniProtKB-EC"/>
</dbReference>
<gene>
    <name evidence="7" type="primary">rsmA</name>
    <name evidence="7" type="ORF">STSP2_00386</name>
</gene>
<evidence type="ECO:0000313" key="7">
    <source>
        <dbReference type="EMBL" id="AQT67243.1"/>
    </source>
</evidence>
<feature type="binding site" evidence="5">
    <location>
        <position position="25"/>
    </location>
    <ligand>
        <name>S-adenosyl-L-methionine</name>
        <dbReference type="ChEBI" id="CHEBI:59789"/>
    </ligand>
</feature>
<evidence type="ECO:0000256" key="3">
    <source>
        <dbReference type="ARBA" id="ARBA00022691"/>
    </source>
</evidence>
<evidence type="ECO:0000256" key="2">
    <source>
        <dbReference type="ARBA" id="ARBA00022679"/>
    </source>
</evidence>
<feature type="domain" description="Ribosomal RNA adenine methylase transferase N-terminal" evidence="6">
    <location>
        <begin position="32"/>
        <end position="254"/>
    </location>
</feature>
<dbReference type="Proteomes" id="UP000189674">
    <property type="component" value="Chromosome"/>
</dbReference>
<dbReference type="SUPFAM" id="SSF53335">
    <property type="entry name" value="S-adenosyl-L-methionine-dependent methyltransferases"/>
    <property type="match status" value="1"/>
</dbReference>
<dbReference type="OrthoDB" id="9814755at2"/>
<organism evidence="7 8">
    <name type="scientific">Anaerohalosphaera lusitana</name>
    <dbReference type="NCBI Taxonomy" id="1936003"/>
    <lineage>
        <taxon>Bacteria</taxon>
        <taxon>Pseudomonadati</taxon>
        <taxon>Planctomycetota</taxon>
        <taxon>Phycisphaerae</taxon>
        <taxon>Sedimentisphaerales</taxon>
        <taxon>Anaerohalosphaeraceae</taxon>
        <taxon>Anaerohalosphaera</taxon>
    </lineage>
</organism>
<dbReference type="RefSeq" id="WP_146659333.1">
    <property type="nucleotide sequence ID" value="NZ_CP019791.1"/>
</dbReference>